<dbReference type="Proteomes" id="UP000288623">
    <property type="component" value="Unassembled WGS sequence"/>
</dbReference>
<feature type="transmembrane region" description="Helical" evidence="1">
    <location>
        <begin position="262"/>
        <end position="282"/>
    </location>
</feature>
<dbReference type="InterPro" id="IPR001478">
    <property type="entry name" value="PDZ"/>
</dbReference>
<feature type="transmembrane region" description="Helical" evidence="1">
    <location>
        <begin position="6"/>
        <end position="28"/>
    </location>
</feature>
<keyword evidence="1" id="KW-0812">Transmembrane</keyword>
<keyword evidence="1" id="KW-0472">Membrane</keyword>
<dbReference type="InterPro" id="IPR041489">
    <property type="entry name" value="PDZ_6"/>
</dbReference>
<evidence type="ECO:0000313" key="3">
    <source>
        <dbReference type="EMBL" id="RUS55548.1"/>
    </source>
</evidence>
<dbReference type="Gene3D" id="2.30.42.10">
    <property type="match status" value="1"/>
</dbReference>
<evidence type="ECO:0000259" key="2">
    <source>
        <dbReference type="PROSITE" id="PS50106"/>
    </source>
</evidence>
<dbReference type="SMART" id="SM00228">
    <property type="entry name" value="PDZ"/>
    <property type="match status" value="1"/>
</dbReference>
<feature type="transmembrane region" description="Helical" evidence="1">
    <location>
        <begin position="205"/>
        <end position="227"/>
    </location>
</feature>
<feature type="transmembrane region" description="Helical" evidence="1">
    <location>
        <begin position="100"/>
        <end position="117"/>
    </location>
</feature>
<feature type="transmembrane region" description="Helical" evidence="1">
    <location>
        <begin position="177"/>
        <end position="199"/>
    </location>
</feature>
<gene>
    <name evidence="3" type="ORF">QI30_11525</name>
</gene>
<feature type="transmembrane region" description="Helical" evidence="1">
    <location>
        <begin position="137"/>
        <end position="156"/>
    </location>
</feature>
<name>A0A433RTT2_9BACL</name>
<comment type="caution">
    <text evidence="3">The sequence shown here is derived from an EMBL/GenBank/DDBJ whole genome shotgun (WGS) entry which is preliminary data.</text>
</comment>
<dbReference type="PROSITE" id="PS50106">
    <property type="entry name" value="PDZ"/>
    <property type="match status" value="1"/>
</dbReference>
<feature type="transmembrane region" description="Helical" evidence="1">
    <location>
        <begin position="78"/>
        <end position="95"/>
    </location>
</feature>
<feature type="domain" description="PDZ" evidence="2">
    <location>
        <begin position="284"/>
        <end position="359"/>
    </location>
</feature>
<sequence length="383" mass="42925">MEIAKGIGRLFMNPLLYVAILFCILIGYRRVINERKSFNRRIHWGMYEAVYLLKEGWAMALIFSLISIIVGIVLPVEYIVLVTLVMLVGVISFYYHLASAAYGFAVAFIAIWLTYMYDWSWSILGWQFDATVMHKNLLISVPLIIALVLLIEGQLVRKYAANNASPRLQTTARGLRAVTYLSKRIWILPVVFFIPGGAIPDWAPFWPQLSLGGETYGLVLFPVVIGFQQRARKMLAKAFYPQVGATIQLLGVLVLIEAILAIFFPIMGIAAVAVAFVGRALISIIYSVRERKGQFAVTPQDAGVVVAAVLPESPAEAMGIEVGEIIRRVNGIPVKTETELYEALQINAAHCRIEVLDAQNEIRIRQHVIFRHDHFRIGLIVLK</sequence>
<dbReference type="Pfam" id="PF17820">
    <property type="entry name" value="PDZ_6"/>
    <property type="match status" value="1"/>
</dbReference>
<dbReference type="SUPFAM" id="SSF50156">
    <property type="entry name" value="PDZ domain-like"/>
    <property type="match status" value="1"/>
</dbReference>
<feature type="transmembrane region" description="Helical" evidence="1">
    <location>
        <begin position="49"/>
        <end position="72"/>
    </location>
</feature>
<protein>
    <recommendedName>
        <fullName evidence="2">PDZ domain-containing protein</fullName>
    </recommendedName>
</protein>
<accession>A0A433RTT2</accession>
<feature type="transmembrane region" description="Helical" evidence="1">
    <location>
        <begin position="239"/>
        <end position="256"/>
    </location>
</feature>
<dbReference type="EMBL" id="JTFC01000031">
    <property type="protein sequence ID" value="RUS55548.1"/>
    <property type="molecule type" value="Genomic_DNA"/>
</dbReference>
<reference evidence="3 4" key="1">
    <citation type="submission" date="2014-11" db="EMBL/GenBank/DDBJ databases">
        <title>Genome sequence and analysis of novel Kurthia sp.</title>
        <authorList>
            <person name="Lawson J.N."/>
            <person name="Gonzalez J.E."/>
            <person name="Rinauldi L."/>
            <person name="Xuan Z."/>
            <person name="Firman A."/>
            <person name="Shaddox L."/>
            <person name="Trudeau A."/>
            <person name="Shah S."/>
            <person name="Reiman D."/>
        </authorList>
    </citation>
    <scope>NUCLEOTIDE SEQUENCE [LARGE SCALE GENOMIC DNA]</scope>
    <source>
        <strain evidence="3 4">3B1D</strain>
    </source>
</reference>
<keyword evidence="4" id="KW-1185">Reference proteome</keyword>
<dbReference type="InterPro" id="IPR036034">
    <property type="entry name" value="PDZ_sf"/>
</dbReference>
<proteinExistence type="predicted"/>
<evidence type="ECO:0000313" key="4">
    <source>
        <dbReference type="Proteomes" id="UP000288623"/>
    </source>
</evidence>
<evidence type="ECO:0000256" key="1">
    <source>
        <dbReference type="SAM" id="Phobius"/>
    </source>
</evidence>
<organism evidence="3 4">
    <name type="scientific">Candidatus Kurthia intestinigallinarum</name>
    <dbReference type="NCBI Taxonomy" id="1562256"/>
    <lineage>
        <taxon>Bacteria</taxon>
        <taxon>Bacillati</taxon>
        <taxon>Bacillota</taxon>
        <taxon>Bacilli</taxon>
        <taxon>Bacillales</taxon>
        <taxon>Caryophanaceae</taxon>
        <taxon>Kurthia</taxon>
    </lineage>
</organism>
<keyword evidence="1" id="KW-1133">Transmembrane helix</keyword>
<dbReference type="AlphaFoldDB" id="A0A433RTT2"/>
<dbReference type="OrthoDB" id="198399at2"/>